<keyword evidence="3" id="KW-1185">Reference proteome</keyword>
<organism evidence="2 3">
    <name type="scientific">Romboutsia lituseburensis DSM 797</name>
    <dbReference type="NCBI Taxonomy" id="1121325"/>
    <lineage>
        <taxon>Bacteria</taxon>
        <taxon>Bacillati</taxon>
        <taxon>Bacillota</taxon>
        <taxon>Clostridia</taxon>
        <taxon>Peptostreptococcales</taxon>
        <taxon>Peptostreptococcaceae</taxon>
        <taxon>Romboutsia</taxon>
    </lineage>
</organism>
<protein>
    <recommendedName>
        <fullName evidence="1">DUF4829 domain-containing protein</fullName>
    </recommendedName>
</protein>
<evidence type="ECO:0000313" key="3">
    <source>
        <dbReference type="Proteomes" id="UP000199068"/>
    </source>
</evidence>
<dbReference type="AlphaFoldDB" id="A0A1G9N0Q1"/>
<sequence>MLIFTFCVTVKSEGFGPIEDAEQVVREYFLLKNEKNVDKLSSLLVTNESLSSIEEQLKYLDKTSLIYIKEETNESILNAYLKNNQLINPQNLKVYKVNYEVSYNDSSPTRYKNGMYESWFFVVRKNNNSKWLIDINDIH</sequence>
<accession>A0A1G9N0Q1</accession>
<dbReference type="STRING" id="1121325.SAMN04515677_103423"/>
<feature type="domain" description="DUF4829" evidence="1">
    <location>
        <begin position="22"/>
        <end position="134"/>
    </location>
</feature>
<dbReference type="Proteomes" id="UP000199068">
    <property type="component" value="Unassembled WGS sequence"/>
</dbReference>
<proteinExistence type="predicted"/>
<gene>
    <name evidence="2" type="ORF">SAMN04515677_103423</name>
</gene>
<dbReference type="InterPro" id="IPR032256">
    <property type="entry name" value="DUF4829"/>
</dbReference>
<dbReference type="Pfam" id="PF16111">
    <property type="entry name" value="DUF4829"/>
    <property type="match status" value="1"/>
</dbReference>
<evidence type="ECO:0000259" key="1">
    <source>
        <dbReference type="Pfam" id="PF16111"/>
    </source>
</evidence>
<dbReference type="EMBL" id="FNGW01000003">
    <property type="protein sequence ID" value="SDL79811.1"/>
    <property type="molecule type" value="Genomic_DNA"/>
</dbReference>
<reference evidence="2 3" key="1">
    <citation type="submission" date="2016-10" db="EMBL/GenBank/DDBJ databases">
        <authorList>
            <person name="de Groot N.N."/>
        </authorList>
    </citation>
    <scope>NUCLEOTIDE SEQUENCE [LARGE SCALE GENOMIC DNA]</scope>
    <source>
        <strain evidence="2 3">DSM 797</strain>
    </source>
</reference>
<evidence type="ECO:0000313" key="2">
    <source>
        <dbReference type="EMBL" id="SDL79811.1"/>
    </source>
</evidence>
<name>A0A1G9N0Q1_9FIRM</name>
<dbReference type="RefSeq" id="WP_092725108.1">
    <property type="nucleotide sequence ID" value="NZ_FNGW01000003.1"/>
</dbReference>